<dbReference type="STRING" id="679190.HMPREF0650_1550"/>
<dbReference type="GO" id="GO:0006298">
    <property type="term" value="P:mismatch repair"/>
    <property type="evidence" value="ECO:0007669"/>
    <property type="project" value="TreeGrafter"/>
</dbReference>
<dbReference type="GO" id="GO:0032357">
    <property type="term" value="F:oxidized purine DNA binding"/>
    <property type="evidence" value="ECO:0007669"/>
    <property type="project" value="TreeGrafter"/>
</dbReference>
<name>D1W5W3_9BACT</name>
<keyword evidence="13 14" id="KW-0326">Glycosidase</keyword>
<evidence type="ECO:0000256" key="14">
    <source>
        <dbReference type="RuleBase" id="RU365096"/>
    </source>
</evidence>
<dbReference type="GO" id="GO:0051539">
    <property type="term" value="F:4 iron, 4 sulfur cluster binding"/>
    <property type="evidence" value="ECO:0007669"/>
    <property type="project" value="UniProtKB-UniRule"/>
</dbReference>
<dbReference type="InterPro" id="IPR015797">
    <property type="entry name" value="NUDIX_hydrolase-like_dom_sf"/>
</dbReference>
<dbReference type="EC" id="3.2.2.31" evidence="4 14"/>
<keyword evidence="7" id="KW-0479">Metal-binding</keyword>
<dbReference type="GO" id="GO:0006284">
    <property type="term" value="P:base-excision repair"/>
    <property type="evidence" value="ECO:0007669"/>
    <property type="project" value="UniProtKB-UniRule"/>
</dbReference>
<dbReference type="InterPro" id="IPR044298">
    <property type="entry name" value="MIG/MutY"/>
</dbReference>
<comment type="catalytic activity">
    <reaction evidence="1 14">
        <text>Hydrolyzes free adenine bases from 7,8-dihydro-8-oxoguanine:adenine mismatched double-stranded DNA, leaving an apurinic site.</text>
        <dbReference type="EC" id="3.2.2.31"/>
    </reaction>
</comment>
<evidence type="ECO:0000256" key="8">
    <source>
        <dbReference type="ARBA" id="ARBA00022763"/>
    </source>
</evidence>
<keyword evidence="8 14" id="KW-0227">DNA damage</keyword>
<dbReference type="GO" id="GO:0046872">
    <property type="term" value="F:metal ion binding"/>
    <property type="evidence" value="ECO:0007669"/>
    <property type="project" value="UniProtKB-UniRule"/>
</dbReference>
<evidence type="ECO:0000313" key="16">
    <source>
        <dbReference type="EMBL" id="EFA91980.1"/>
    </source>
</evidence>
<dbReference type="EMBL" id="ADEG01000058">
    <property type="protein sequence ID" value="EFA91980.1"/>
    <property type="molecule type" value="Genomic_DNA"/>
</dbReference>
<dbReference type="SUPFAM" id="SSF55811">
    <property type="entry name" value="Nudix"/>
    <property type="match status" value="1"/>
</dbReference>
<evidence type="ECO:0000313" key="17">
    <source>
        <dbReference type="Proteomes" id="UP000005283"/>
    </source>
</evidence>
<keyword evidence="12" id="KW-0234">DNA repair</keyword>
<evidence type="ECO:0000256" key="3">
    <source>
        <dbReference type="ARBA" id="ARBA00008343"/>
    </source>
</evidence>
<dbReference type="Gene3D" id="3.90.79.10">
    <property type="entry name" value="Nucleoside Triphosphate Pyrophosphohydrolase"/>
    <property type="match status" value="1"/>
</dbReference>
<dbReference type="InterPro" id="IPR029119">
    <property type="entry name" value="MutY_C"/>
</dbReference>
<organism evidence="16 17">
    <name type="scientific">Hoylesella buccalis ATCC 35310</name>
    <dbReference type="NCBI Taxonomy" id="679190"/>
    <lineage>
        <taxon>Bacteria</taxon>
        <taxon>Pseudomonadati</taxon>
        <taxon>Bacteroidota</taxon>
        <taxon>Bacteroidia</taxon>
        <taxon>Bacteroidales</taxon>
        <taxon>Prevotellaceae</taxon>
        <taxon>Hoylesella</taxon>
    </lineage>
</organism>
<dbReference type="FunFam" id="1.10.340.30:FF:000002">
    <property type="entry name" value="Adenine DNA glycosylase"/>
    <property type="match status" value="1"/>
</dbReference>
<dbReference type="Proteomes" id="UP000005283">
    <property type="component" value="Unassembled WGS sequence"/>
</dbReference>
<dbReference type="Pfam" id="PF00730">
    <property type="entry name" value="HhH-GPD"/>
    <property type="match status" value="1"/>
</dbReference>
<dbReference type="PANTHER" id="PTHR42944">
    <property type="entry name" value="ADENINE DNA GLYCOSYLASE"/>
    <property type="match status" value="1"/>
</dbReference>
<keyword evidence="17" id="KW-1185">Reference proteome</keyword>
<dbReference type="GO" id="GO:0000701">
    <property type="term" value="F:purine-specific mismatch base pair DNA N-glycosylase activity"/>
    <property type="evidence" value="ECO:0007669"/>
    <property type="project" value="UniProtKB-EC"/>
</dbReference>
<evidence type="ECO:0000256" key="12">
    <source>
        <dbReference type="ARBA" id="ARBA00023204"/>
    </source>
</evidence>
<dbReference type="eggNOG" id="COG1194">
    <property type="taxonomic scope" value="Bacteria"/>
</dbReference>
<comment type="similarity">
    <text evidence="3 14">Belongs to the Nth/MutY family.</text>
</comment>
<dbReference type="Pfam" id="PF14815">
    <property type="entry name" value="NUDIX_4"/>
    <property type="match status" value="1"/>
</dbReference>
<reference evidence="16 17" key="1">
    <citation type="submission" date="2009-12" db="EMBL/GenBank/DDBJ databases">
        <title>Genome Sequence of Prevotella buccalis ATCC 35310.</title>
        <authorList>
            <person name="Durkin A.S."/>
            <person name="Madupu R."/>
            <person name="Torralba M."/>
            <person name="Methe B."/>
            <person name="Sutton G."/>
            <person name="Strausberg R.L."/>
            <person name="Nelson K.E."/>
        </authorList>
    </citation>
    <scope>NUCLEOTIDE SEQUENCE [LARGE SCALE GENOMIC DNA]</scope>
    <source>
        <strain evidence="16 17">ATCC 35310</strain>
    </source>
</reference>
<dbReference type="InterPro" id="IPR005760">
    <property type="entry name" value="A/G_AdeGlyc_MutY"/>
</dbReference>
<evidence type="ECO:0000256" key="2">
    <source>
        <dbReference type="ARBA" id="ARBA00002933"/>
    </source>
</evidence>
<evidence type="ECO:0000259" key="15">
    <source>
        <dbReference type="SMART" id="SM00478"/>
    </source>
</evidence>
<evidence type="ECO:0000256" key="1">
    <source>
        <dbReference type="ARBA" id="ARBA00000843"/>
    </source>
</evidence>
<sequence>MIISFSVTWLWISKPHQQHENRNLQQMKKENDMGSSPFTLALLRWFSENGRSMPWRETTDPYAIWISEVILQQTRIQQGWAYWERFMARFPKVEDLAAASEDEVLRLWQGLGYYSRARNLHHAAKQVVELGHFPNTMEGLKALKGVGDYTAAAIGSIAFGLPVAVVDGNVYRVLARHYGIYTPINTTEGKKEFAALAQSLLPATEPSAYNQAIMDFGAIQCTPTSPRCLICPLTDSCMALRTGKVDELPIKLKTLKIKTRKLVYVYVRWQGKTAIHRRAAGDIWQGLWEPLLYENEELPDFPGQLLLLKKGVKHVLTHRILQADFYLLKANEKPALPDDYIWVEESELDQYALPRLIELLLESLPENDM</sequence>
<dbReference type="PROSITE" id="PS00764">
    <property type="entry name" value="ENDONUCLEASE_III_1"/>
    <property type="match status" value="1"/>
</dbReference>
<feature type="domain" description="HhH-GPD" evidence="15">
    <location>
        <begin position="70"/>
        <end position="219"/>
    </location>
</feature>
<dbReference type="Gene3D" id="1.10.1670.10">
    <property type="entry name" value="Helix-hairpin-Helix base-excision DNA repair enzymes (C-terminal)"/>
    <property type="match status" value="1"/>
</dbReference>
<evidence type="ECO:0000256" key="13">
    <source>
        <dbReference type="ARBA" id="ARBA00023295"/>
    </source>
</evidence>
<dbReference type="InterPro" id="IPR003265">
    <property type="entry name" value="HhH-GPD_domain"/>
</dbReference>
<evidence type="ECO:0000256" key="7">
    <source>
        <dbReference type="ARBA" id="ARBA00022723"/>
    </source>
</evidence>
<comment type="function">
    <text evidence="2">Adenine glycosylase active on G-A mispairs. MutY also corrects error-prone DNA synthesis past GO lesions which are due to the oxidatively damaged form of guanine: 7,8-dihydro-8-oxoguanine (8-oxo-dGTP).</text>
</comment>
<proteinExistence type="inferred from homology"/>
<evidence type="ECO:0000256" key="11">
    <source>
        <dbReference type="ARBA" id="ARBA00023014"/>
    </source>
</evidence>
<dbReference type="GO" id="GO:0035485">
    <property type="term" value="F:adenine/guanine mispair binding"/>
    <property type="evidence" value="ECO:0007669"/>
    <property type="project" value="TreeGrafter"/>
</dbReference>
<protein>
    <recommendedName>
        <fullName evidence="5 14">Adenine DNA glycosylase</fullName>
        <ecNumber evidence="4 14">3.2.2.31</ecNumber>
    </recommendedName>
</protein>
<keyword evidence="10 14" id="KW-0408">Iron</keyword>
<dbReference type="PANTHER" id="PTHR42944:SF1">
    <property type="entry name" value="ADENINE DNA GLYCOSYLASE"/>
    <property type="match status" value="1"/>
</dbReference>
<dbReference type="CDD" id="cd03431">
    <property type="entry name" value="NUDIX_DNA_Glycosylase_C-MutY"/>
    <property type="match status" value="1"/>
</dbReference>
<dbReference type="InterPro" id="IPR023170">
    <property type="entry name" value="HhH_base_excis_C"/>
</dbReference>
<accession>D1W5W3</accession>
<evidence type="ECO:0000256" key="4">
    <source>
        <dbReference type="ARBA" id="ARBA00012045"/>
    </source>
</evidence>
<comment type="caution">
    <text evidence="16">The sequence shown here is derived from an EMBL/GenBank/DDBJ whole genome shotgun (WGS) entry which is preliminary data.</text>
</comment>
<keyword evidence="6" id="KW-0004">4Fe-4S</keyword>
<keyword evidence="11" id="KW-0411">Iron-sulfur</keyword>
<gene>
    <name evidence="16" type="primary">mutY</name>
    <name evidence="16" type="ORF">HMPREF0650_1550</name>
</gene>
<evidence type="ECO:0000256" key="9">
    <source>
        <dbReference type="ARBA" id="ARBA00022801"/>
    </source>
</evidence>
<dbReference type="CDD" id="cd00056">
    <property type="entry name" value="ENDO3c"/>
    <property type="match status" value="1"/>
</dbReference>
<dbReference type="Gene3D" id="1.10.340.30">
    <property type="entry name" value="Hypothetical protein, domain 2"/>
    <property type="match status" value="1"/>
</dbReference>
<dbReference type="InterPro" id="IPR004035">
    <property type="entry name" value="Endouclease-III_FeS-bd_BS"/>
</dbReference>
<dbReference type="GO" id="GO:0034039">
    <property type="term" value="F:8-oxo-7,8-dihydroguanine DNA N-glycosylase activity"/>
    <property type="evidence" value="ECO:0007669"/>
    <property type="project" value="TreeGrafter"/>
</dbReference>
<evidence type="ECO:0000256" key="10">
    <source>
        <dbReference type="ARBA" id="ARBA00023004"/>
    </source>
</evidence>
<keyword evidence="9 16" id="KW-0378">Hydrolase</keyword>
<dbReference type="AlphaFoldDB" id="D1W5W3"/>
<dbReference type="NCBIfam" id="TIGR01084">
    <property type="entry name" value="mutY"/>
    <property type="match status" value="1"/>
</dbReference>
<dbReference type="SMART" id="SM00478">
    <property type="entry name" value="ENDO3c"/>
    <property type="match status" value="1"/>
</dbReference>
<dbReference type="SUPFAM" id="SSF48150">
    <property type="entry name" value="DNA-glycosylase"/>
    <property type="match status" value="1"/>
</dbReference>
<comment type="cofactor">
    <cofactor evidence="14">
        <name>[4Fe-4S] cluster</name>
        <dbReference type="ChEBI" id="CHEBI:49883"/>
    </cofactor>
    <text evidence="14">Binds 1 [4Fe-4S] cluster.</text>
</comment>
<dbReference type="InterPro" id="IPR011257">
    <property type="entry name" value="DNA_glycosylase"/>
</dbReference>
<evidence type="ECO:0000256" key="6">
    <source>
        <dbReference type="ARBA" id="ARBA00022485"/>
    </source>
</evidence>
<evidence type="ECO:0000256" key="5">
    <source>
        <dbReference type="ARBA" id="ARBA00022023"/>
    </source>
</evidence>